<keyword evidence="3" id="KW-0255">Endonuclease</keyword>
<protein>
    <submittedName>
        <fullName evidence="3">Endonuclease/exonuclease/phosphatase family protein</fullName>
    </submittedName>
</protein>
<dbReference type="SUPFAM" id="SSF56219">
    <property type="entry name" value="DNase I-like"/>
    <property type="match status" value="1"/>
</dbReference>
<dbReference type="InterPro" id="IPR036691">
    <property type="entry name" value="Endo/exonu/phosph_ase_sf"/>
</dbReference>
<accession>A0AAP2CP84</accession>
<keyword evidence="3" id="KW-0540">Nuclease</keyword>
<feature type="transmembrane region" description="Helical" evidence="1">
    <location>
        <begin position="34"/>
        <end position="55"/>
    </location>
</feature>
<evidence type="ECO:0000256" key="1">
    <source>
        <dbReference type="SAM" id="Phobius"/>
    </source>
</evidence>
<comment type="caution">
    <text evidence="3">The sequence shown here is derived from an EMBL/GenBank/DDBJ whole genome shotgun (WGS) entry which is preliminary data.</text>
</comment>
<dbReference type="EMBL" id="JADQAZ010000001">
    <property type="protein sequence ID" value="MBT0957091.1"/>
    <property type="molecule type" value="Genomic_DNA"/>
</dbReference>
<dbReference type="AlphaFoldDB" id="A0AAP2CP84"/>
<evidence type="ECO:0000313" key="3">
    <source>
        <dbReference type="EMBL" id="MBT0957091.1"/>
    </source>
</evidence>
<dbReference type="Proteomes" id="UP001315686">
    <property type="component" value="Unassembled WGS sequence"/>
</dbReference>
<keyword evidence="3" id="KW-0378">Hydrolase</keyword>
<feature type="domain" description="Endonuclease/exonuclease/phosphatase" evidence="2">
    <location>
        <begin position="102"/>
        <end position="283"/>
    </location>
</feature>
<organism evidence="3 4">
    <name type="scientific">Harenicola maris</name>
    <dbReference type="NCBI Taxonomy" id="2841044"/>
    <lineage>
        <taxon>Bacteria</taxon>
        <taxon>Pseudomonadati</taxon>
        <taxon>Pseudomonadota</taxon>
        <taxon>Alphaproteobacteria</taxon>
        <taxon>Rhodobacterales</taxon>
        <taxon>Paracoccaceae</taxon>
        <taxon>Harenicola</taxon>
    </lineage>
</organism>
<evidence type="ECO:0000259" key="2">
    <source>
        <dbReference type="Pfam" id="PF03372"/>
    </source>
</evidence>
<name>A0AAP2CP84_9RHOB</name>
<dbReference type="RefSeq" id="WP_327793268.1">
    <property type="nucleotide sequence ID" value="NZ_JADQAZ010000001.1"/>
</dbReference>
<dbReference type="Gene3D" id="3.60.10.10">
    <property type="entry name" value="Endonuclease/exonuclease/phosphatase"/>
    <property type="match status" value="1"/>
</dbReference>
<dbReference type="Pfam" id="PF03372">
    <property type="entry name" value="Exo_endo_phos"/>
    <property type="match status" value="1"/>
</dbReference>
<feature type="transmembrane region" description="Helical" evidence="1">
    <location>
        <begin position="62"/>
        <end position="82"/>
    </location>
</feature>
<keyword evidence="4" id="KW-1185">Reference proteome</keyword>
<dbReference type="InterPro" id="IPR005135">
    <property type="entry name" value="Endo/exonuclease/phosphatase"/>
</dbReference>
<keyword evidence="1" id="KW-1133">Transmembrane helix</keyword>
<gene>
    <name evidence="3" type="ORF">IV417_06820</name>
</gene>
<evidence type="ECO:0000313" key="4">
    <source>
        <dbReference type="Proteomes" id="UP001315686"/>
    </source>
</evidence>
<reference evidence="3 4" key="1">
    <citation type="journal article" date="2021" name="Arch. Microbiol.">
        <title>Harenicola maris gen. nov., sp. nov. isolated from the Sea of Japan shallow sediments.</title>
        <authorList>
            <person name="Romanenko L.A."/>
            <person name="Kurilenko V.V."/>
            <person name="Chernysheva N.Y."/>
            <person name="Tekutyeva L.A."/>
            <person name="Velansky P.V."/>
            <person name="Svetashev V.I."/>
            <person name="Isaeva M.P."/>
        </authorList>
    </citation>
    <scope>NUCLEOTIDE SEQUENCE [LARGE SCALE GENOMIC DNA]</scope>
    <source>
        <strain evidence="3 4">KMM 3653</strain>
    </source>
</reference>
<sequence length="290" mass="31324">MSKIRWFFWCVAGLGLCALAMGFAGVLHPLGDSLAVARTWIAAGGALWLGLGLALGLGARRIVAVCYIALALAMLPVGIAHLRGEAAGTRSIYQKNMLFVEKDLRPLAADIQAALPDVVSLQEVTEANAQIRHLLRGYPTWEHCAFNRVGGTAIASRFEAEAGSVICAPGLTAVRLLPPDRAPFWAVSIHLHWPWPYGQGAHVERLVPLLEGLEGEVVMGGDFNMVPWSASVRRLARAAGVSRLGRVRPSFELPVGWVPIDHTFSSEKARGSTELRPRLGSDHMGVLARY</sequence>
<keyword evidence="1" id="KW-0472">Membrane</keyword>
<dbReference type="GO" id="GO:0004519">
    <property type="term" value="F:endonuclease activity"/>
    <property type="evidence" value="ECO:0007669"/>
    <property type="project" value="UniProtKB-KW"/>
</dbReference>
<keyword evidence="1" id="KW-0812">Transmembrane</keyword>
<proteinExistence type="predicted"/>